<dbReference type="SUPFAM" id="SSF54695">
    <property type="entry name" value="POZ domain"/>
    <property type="match status" value="1"/>
</dbReference>
<dbReference type="Pfam" id="PF00651">
    <property type="entry name" value="BTB"/>
    <property type="match status" value="1"/>
</dbReference>
<dbReference type="EMBL" id="MN740556">
    <property type="protein sequence ID" value="QHU33336.1"/>
    <property type="molecule type" value="Genomic_DNA"/>
</dbReference>
<proteinExistence type="predicted"/>
<feature type="domain" description="BTB" evidence="1">
    <location>
        <begin position="31"/>
        <end position="90"/>
    </location>
</feature>
<name>A0A6C0LR19_9ZZZZ</name>
<dbReference type="Gene3D" id="3.30.710.10">
    <property type="entry name" value="Potassium Channel Kv1.1, Chain A"/>
    <property type="match status" value="1"/>
</dbReference>
<dbReference type="InterPro" id="IPR000210">
    <property type="entry name" value="BTB/POZ_dom"/>
</dbReference>
<evidence type="ECO:0000259" key="1">
    <source>
        <dbReference type="PROSITE" id="PS50097"/>
    </source>
</evidence>
<dbReference type="AlphaFoldDB" id="A0A6C0LR19"/>
<reference evidence="2" key="1">
    <citation type="journal article" date="2020" name="Nature">
        <title>Giant virus diversity and host interactions through global metagenomics.</title>
        <authorList>
            <person name="Schulz F."/>
            <person name="Roux S."/>
            <person name="Paez-Espino D."/>
            <person name="Jungbluth S."/>
            <person name="Walsh D.A."/>
            <person name="Denef V.J."/>
            <person name="McMahon K.D."/>
            <person name="Konstantinidis K.T."/>
            <person name="Eloe-Fadrosh E.A."/>
            <person name="Kyrpides N.C."/>
            <person name="Woyke T."/>
        </authorList>
    </citation>
    <scope>NUCLEOTIDE SEQUENCE</scope>
    <source>
        <strain evidence="2">GVMAG-S-1014582-52</strain>
    </source>
</reference>
<sequence>MNIYITDYIPIKNTKRTIMNKINFYDRNLHTDLEIQTNDVSLFVNRIWLMNVSPYFRALLTNGMIESRSNIIKLHHDSSLINSLFTIIYSLSFVECNYIESNLIDISVVYRLFYICDEYQLHTIKNFLEKYLLNFLDLSDYISTDLTDLIDFIIQFELNSMKHSLRELLINNRDILNKINFSKISCETLKFFYCDASLITDIFSRWVTVNDPEDNEIKYMYVIFSFIKHAKLSRIIDKESFAETILTSIGKLTKAIKFKRDVYELLTPILY</sequence>
<protein>
    <recommendedName>
        <fullName evidence="1">BTB domain-containing protein</fullName>
    </recommendedName>
</protein>
<dbReference type="InterPro" id="IPR011333">
    <property type="entry name" value="SKP1/BTB/POZ_sf"/>
</dbReference>
<evidence type="ECO:0000313" key="2">
    <source>
        <dbReference type="EMBL" id="QHU33336.1"/>
    </source>
</evidence>
<dbReference type="PROSITE" id="PS50097">
    <property type="entry name" value="BTB"/>
    <property type="match status" value="1"/>
</dbReference>
<accession>A0A6C0LR19</accession>
<organism evidence="2">
    <name type="scientific">viral metagenome</name>
    <dbReference type="NCBI Taxonomy" id="1070528"/>
    <lineage>
        <taxon>unclassified sequences</taxon>
        <taxon>metagenomes</taxon>
        <taxon>organismal metagenomes</taxon>
    </lineage>
</organism>
<dbReference type="CDD" id="cd18186">
    <property type="entry name" value="BTB_POZ_ZBTB_KLHL-like"/>
    <property type="match status" value="1"/>
</dbReference>